<dbReference type="GO" id="GO:0006281">
    <property type="term" value="P:DNA repair"/>
    <property type="evidence" value="ECO:0007669"/>
    <property type="project" value="TreeGrafter"/>
</dbReference>
<keyword evidence="8" id="KW-1185">Reference proteome</keyword>
<evidence type="ECO:0000313" key="8">
    <source>
        <dbReference type="Proteomes" id="UP000191408"/>
    </source>
</evidence>
<dbReference type="GO" id="GO:0016787">
    <property type="term" value="F:hydrolase activity"/>
    <property type="evidence" value="ECO:0007669"/>
    <property type="project" value="UniProtKB-KW"/>
</dbReference>
<evidence type="ECO:0000259" key="5">
    <source>
        <dbReference type="PROSITE" id="PS51192"/>
    </source>
</evidence>
<dbReference type="OrthoDB" id="448448at2759"/>
<dbReference type="Gene3D" id="3.40.50.10810">
    <property type="entry name" value="Tandem AAA-ATPase domain"/>
    <property type="match status" value="1"/>
</dbReference>
<dbReference type="CDD" id="cd18008">
    <property type="entry name" value="DEXDc_SHPRH-like"/>
    <property type="match status" value="1"/>
</dbReference>
<dbReference type="GO" id="GO:0005524">
    <property type="term" value="F:ATP binding"/>
    <property type="evidence" value="ECO:0007669"/>
    <property type="project" value="UniProtKB-KW"/>
</dbReference>
<comment type="caution">
    <text evidence="7">The sequence shown here is derived from an EMBL/GenBank/DDBJ whole genome shotgun (WGS) entry which is preliminary data.</text>
</comment>
<dbReference type="GO" id="GO:0005634">
    <property type="term" value="C:nucleus"/>
    <property type="evidence" value="ECO:0007669"/>
    <property type="project" value="TreeGrafter"/>
</dbReference>
<dbReference type="InterPro" id="IPR014001">
    <property type="entry name" value="Helicase_ATP-bd"/>
</dbReference>
<gene>
    <name evidence="7" type="ORF">PENPOL_c003G06693</name>
</gene>
<reference evidence="8" key="1">
    <citation type="journal article" date="2017" name="Nat. Microbiol.">
        <title>Global analysis of biosynthetic gene clusters reveals vast potential of secondary metabolite production in Penicillium species.</title>
        <authorList>
            <person name="Nielsen J.C."/>
            <person name="Grijseels S."/>
            <person name="Prigent S."/>
            <person name="Ji B."/>
            <person name="Dainat J."/>
            <person name="Nielsen K.F."/>
            <person name="Frisvad J.C."/>
            <person name="Workman M."/>
            <person name="Nielsen J."/>
        </authorList>
    </citation>
    <scope>NUCLEOTIDE SEQUENCE [LARGE SCALE GENOMIC DNA]</scope>
    <source>
        <strain evidence="8">IBT 4502</strain>
    </source>
</reference>
<evidence type="ECO:0000313" key="7">
    <source>
        <dbReference type="EMBL" id="OQD68025.1"/>
    </source>
</evidence>
<evidence type="ECO:0008006" key="9">
    <source>
        <dbReference type="Google" id="ProtNLM"/>
    </source>
</evidence>
<evidence type="ECO:0000256" key="3">
    <source>
        <dbReference type="ARBA" id="ARBA00022840"/>
    </source>
</evidence>
<dbReference type="AlphaFoldDB" id="A0A1V6NTH0"/>
<dbReference type="Pfam" id="PF00271">
    <property type="entry name" value="Helicase_C"/>
    <property type="match status" value="1"/>
</dbReference>
<dbReference type="SUPFAM" id="SSF52540">
    <property type="entry name" value="P-loop containing nucleoside triphosphate hydrolases"/>
    <property type="match status" value="2"/>
</dbReference>
<protein>
    <recommendedName>
        <fullName evidence="9">Helicase ATP-binding domain-containing protein</fullName>
    </recommendedName>
</protein>
<dbReference type="Gene3D" id="3.40.50.300">
    <property type="entry name" value="P-loop containing nucleotide triphosphate hydrolases"/>
    <property type="match status" value="1"/>
</dbReference>
<accession>A0A1V6NTH0</accession>
<dbReference type="InterPro" id="IPR000330">
    <property type="entry name" value="SNF2_N"/>
</dbReference>
<evidence type="ECO:0000259" key="6">
    <source>
        <dbReference type="PROSITE" id="PS51194"/>
    </source>
</evidence>
<feature type="domain" description="Helicase C-terminal" evidence="6">
    <location>
        <begin position="765"/>
        <end position="932"/>
    </location>
</feature>
<dbReference type="PANTHER" id="PTHR45626">
    <property type="entry name" value="TRANSCRIPTION TERMINATION FACTOR 2-RELATED"/>
    <property type="match status" value="1"/>
</dbReference>
<evidence type="ECO:0000256" key="4">
    <source>
        <dbReference type="SAM" id="MobiDB-lite"/>
    </source>
</evidence>
<dbReference type="InterPro" id="IPR049730">
    <property type="entry name" value="SNF2/RAD54-like_C"/>
</dbReference>
<dbReference type="PANTHER" id="PTHR45626:SF52">
    <property type="entry name" value="SINGLE-STRANDED DNA-DEPENDENT ATPASE (EUROFUNG)"/>
    <property type="match status" value="1"/>
</dbReference>
<dbReference type="InterPro" id="IPR038718">
    <property type="entry name" value="SNF2-like_sf"/>
</dbReference>
<dbReference type="InterPro" id="IPR050628">
    <property type="entry name" value="SNF2_RAD54_helicase_TF"/>
</dbReference>
<dbReference type="EMBL" id="MDYM01000003">
    <property type="protein sequence ID" value="OQD68025.1"/>
    <property type="molecule type" value="Genomic_DNA"/>
</dbReference>
<dbReference type="PROSITE" id="PS51194">
    <property type="entry name" value="HELICASE_CTER"/>
    <property type="match status" value="1"/>
</dbReference>
<name>A0A1V6NTH0_PENPO</name>
<dbReference type="InterPro" id="IPR001650">
    <property type="entry name" value="Helicase_C-like"/>
</dbReference>
<feature type="compositionally biased region" description="Polar residues" evidence="4">
    <location>
        <begin position="120"/>
        <end position="132"/>
    </location>
</feature>
<evidence type="ECO:0000256" key="2">
    <source>
        <dbReference type="ARBA" id="ARBA00022801"/>
    </source>
</evidence>
<dbReference type="CDD" id="cd18793">
    <property type="entry name" value="SF2_C_SNF"/>
    <property type="match status" value="1"/>
</dbReference>
<dbReference type="GO" id="GO:0008094">
    <property type="term" value="F:ATP-dependent activity, acting on DNA"/>
    <property type="evidence" value="ECO:0007669"/>
    <property type="project" value="TreeGrafter"/>
</dbReference>
<dbReference type="STRING" id="60169.A0A1V6NTH0"/>
<keyword evidence="1" id="KW-0547">Nucleotide-binding</keyword>
<dbReference type="InterPro" id="IPR027417">
    <property type="entry name" value="P-loop_NTPase"/>
</dbReference>
<sequence length="943" mass="105632">MTQFDFTGSETQRRGWDQCDALEPNDQCEPDPKRQCIEHSGTTQEFLLDQYSSFSNVGSITHAQDPEVSLNSENIWADIEDVVPASNFDLMDFFNVESEDSSRLAQKSSGFYLEPPQAPDPTQSLPTPNSDCDSPGVKSNVIATPGTLSETVISTPQSFISKPYDTCFGMIITSASCHSLPNDAGAFISVNIRVLGDVLKLFGGKANRNIGLLNSPALGKLVREFTVTFSAKCEKTKENKHKRQSLGYQETLVHIVIYGLQEEMNAIGNALSEGGLFLQHPSQGDASVPYRNPQFLMSPGTEMPQVEDLANGSLLTVTTMDQSSDEKWASEVFQAFETVDGPAEFDPVEPSPRLRTRLKEHQMKALSMMAEKERGVIEEADFPSLWEVHRDFEGNVWYRHAVTGITQNIRPRPPAGGILADEMGLGKTLSVLALIAWYLDGLPLKRTGPSTTLIITTLSTISGWQQQIARHFRPGQIRTVVFHGPNRQKLIPALFNQDIVITTYDTLRSDWSSGAENSVLFSNPEGWARVVLDEAHHIRSHTSQIFKATCQLHARYRWCLTGTPIHNRLDDYAALISFARVSPFTGPHGKAVFAQWLDNPVHTYGKNALGIKRLRKLVAATCLRRTKSHVQDQLKLPLRVEKEHLVELDLGERSIYDFLKARASSLVVGKFTQRSQMDKVRWGTMLSLIGFLRLICNHGEQLLPDIATDLYHSQTLSAVDFRCDAPDFELEGLNDYPNSLTPDLPLTPVQPDVETIKYDYRPSSKVNALIRNLQNEQRGNSSLSDERPVKSVIFSFWTKMLDLLEVVLQANNFVFQRIDGKTSLEKRSLALTRFNEDSRYTVMLASIGSVAEGVDLTAASCVHMVEPQWNPMVEAQAIDRVHRIGQDRNVTITRYIVKDSIELYVQAVQQTKLQLVQQSFSDETPDQLVLSEKRFGKLLELLE</sequence>
<dbReference type="SMART" id="SM00487">
    <property type="entry name" value="DEXDc"/>
    <property type="match status" value="1"/>
</dbReference>
<proteinExistence type="predicted"/>
<organism evidence="7 8">
    <name type="scientific">Penicillium polonicum</name>
    <dbReference type="NCBI Taxonomy" id="60169"/>
    <lineage>
        <taxon>Eukaryota</taxon>
        <taxon>Fungi</taxon>
        <taxon>Dikarya</taxon>
        <taxon>Ascomycota</taxon>
        <taxon>Pezizomycotina</taxon>
        <taxon>Eurotiomycetes</taxon>
        <taxon>Eurotiomycetidae</taxon>
        <taxon>Eurotiales</taxon>
        <taxon>Aspergillaceae</taxon>
        <taxon>Penicillium</taxon>
    </lineage>
</organism>
<dbReference type="SMART" id="SM00490">
    <property type="entry name" value="HELICc"/>
    <property type="match status" value="1"/>
</dbReference>
<dbReference type="Pfam" id="PF00176">
    <property type="entry name" value="SNF2-rel_dom"/>
    <property type="match status" value="1"/>
</dbReference>
<keyword evidence="2" id="KW-0378">Hydrolase</keyword>
<feature type="domain" description="Helicase ATP-binding" evidence="5">
    <location>
        <begin position="408"/>
        <end position="582"/>
    </location>
</feature>
<dbReference type="PROSITE" id="PS51192">
    <property type="entry name" value="HELICASE_ATP_BIND_1"/>
    <property type="match status" value="1"/>
</dbReference>
<feature type="region of interest" description="Disordered" evidence="4">
    <location>
        <begin position="111"/>
        <end position="134"/>
    </location>
</feature>
<dbReference type="Proteomes" id="UP000191408">
    <property type="component" value="Unassembled WGS sequence"/>
</dbReference>
<keyword evidence="3" id="KW-0067">ATP-binding</keyword>
<evidence type="ECO:0000256" key="1">
    <source>
        <dbReference type="ARBA" id="ARBA00022741"/>
    </source>
</evidence>